<dbReference type="Gene3D" id="3.90.950.10">
    <property type="match status" value="1"/>
</dbReference>
<comment type="catalytic activity">
    <reaction evidence="8 10">
        <text>dITP + H2O = dIMP + diphosphate + H(+)</text>
        <dbReference type="Rhea" id="RHEA:28342"/>
        <dbReference type="ChEBI" id="CHEBI:15377"/>
        <dbReference type="ChEBI" id="CHEBI:15378"/>
        <dbReference type="ChEBI" id="CHEBI:33019"/>
        <dbReference type="ChEBI" id="CHEBI:61194"/>
        <dbReference type="ChEBI" id="CHEBI:61382"/>
        <dbReference type="EC" id="3.6.1.66"/>
    </reaction>
</comment>
<evidence type="ECO:0000256" key="11">
    <source>
        <dbReference type="RuleBase" id="RU003781"/>
    </source>
</evidence>
<evidence type="ECO:0000313" key="12">
    <source>
        <dbReference type="EMBL" id="SEA73074.1"/>
    </source>
</evidence>
<dbReference type="GO" id="GO:0005829">
    <property type="term" value="C:cytosol"/>
    <property type="evidence" value="ECO:0007669"/>
    <property type="project" value="TreeGrafter"/>
</dbReference>
<comment type="catalytic activity">
    <reaction evidence="10">
        <text>ITP + H2O = IMP + diphosphate + H(+)</text>
        <dbReference type="Rhea" id="RHEA:29399"/>
        <dbReference type="ChEBI" id="CHEBI:15377"/>
        <dbReference type="ChEBI" id="CHEBI:15378"/>
        <dbReference type="ChEBI" id="CHEBI:33019"/>
        <dbReference type="ChEBI" id="CHEBI:58053"/>
        <dbReference type="ChEBI" id="CHEBI:61402"/>
        <dbReference type="EC" id="3.6.1.66"/>
    </reaction>
</comment>
<dbReference type="NCBIfam" id="TIGR00042">
    <property type="entry name" value="RdgB/HAM1 family non-canonical purine NTP pyrophosphatase"/>
    <property type="match status" value="1"/>
</dbReference>
<dbReference type="InterPro" id="IPR020922">
    <property type="entry name" value="dITP/XTP_pyrophosphatase"/>
</dbReference>
<evidence type="ECO:0000256" key="3">
    <source>
        <dbReference type="ARBA" id="ARBA00022723"/>
    </source>
</evidence>
<dbReference type="GO" id="GO:0035870">
    <property type="term" value="F:dITP diphosphatase activity"/>
    <property type="evidence" value="ECO:0007669"/>
    <property type="project" value="UniProtKB-UniRule"/>
</dbReference>
<accession>A0A1H4DK34</accession>
<dbReference type="PANTHER" id="PTHR11067">
    <property type="entry name" value="INOSINE TRIPHOSPHATE PYROPHOSPHATASE/HAM1 PROTEIN"/>
    <property type="match status" value="1"/>
</dbReference>
<evidence type="ECO:0000256" key="2">
    <source>
        <dbReference type="ARBA" id="ARBA00011738"/>
    </source>
</evidence>
<feature type="binding site" evidence="10">
    <location>
        <position position="69"/>
    </location>
    <ligand>
        <name>substrate</name>
    </ligand>
</feature>
<evidence type="ECO:0000256" key="6">
    <source>
        <dbReference type="ARBA" id="ARBA00022842"/>
    </source>
</evidence>
<dbReference type="GO" id="GO:0017111">
    <property type="term" value="F:ribonucleoside triphosphate phosphatase activity"/>
    <property type="evidence" value="ECO:0007669"/>
    <property type="project" value="InterPro"/>
</dbReference>
<dbReference type="GO" id="GO:0000166">
    <property type="term" value="F:nucleotide binding"/>
    <property type="evidence" value="ECO:0007669"/>
    <property type="project" value="UniProtKB-KW"/>
</dbReference>
<comment type="subunit">
    <text evidence="2 10">Homodimer.</text>
</comment>
<comment type="function">
    <text evidence="10">Pyrophosphatase that catalyzes the hydrolysis of nucleoside triphosphates to their monophosphate derivatives, with a high preference for the non-canonical purine nucleotides XTP (xanthosine triphosphate), dITP (deoxyinosine triphosphate) and ITP. Seems to function as a house-cleaning enzyme that removes non-canonical purine nucleotides from the nucleotide pool, thus preventing their incorporation into DNA/RNA and avoiding chromosomal lesions.</text>
</comment>
<evidence type="ECO:0000256" key="1">
    <source>
        <dbReference type="ARBA" id="ARBA00008023"/>
    </source>
</evidence>
<dbReference type="GO" id="GO:0046872">
    <property type="term" value="F:metal ion binding"/>
    <property type="evidence" value="ECO:0007669"/>
    <property type="project" value="UniProtKB-KW"/>
</dbReference>
<keyword evidence="13" id="KW-1185">Reference proteome</keyword>
<evidence type="ECO:0000256" key="8">
    <source>
        <dbReference type="ARBA" id="ARBA00051875"/>
    </source>
</evidence>
<keyword evidence="4 10" id="KW-0547">Nucleotide-binding</keyword>
<dbReference type="GO" id="GO:0036222">
    <property type="term" value="F:XTP diphosphatase activity"/>
    <property type="evidence" value="ECO:0007669"/>
    <property type="project" value="UniProtKB-UniRule"/>
</dbReference>
<comment type="similarity">
    <text evidence="1 10 11">Belongs to the HAM1 NTPase family.</text>
</comment>
<dbReference type="GO" id="GO:0009117">
    <property type="term" value="P:nucleotide metabolic process"/>
    <property type="evidence" value="ECO:0007669"/>
    <property type="project" value="UniProtKB-KW"/>
</dbReference>
<dbReference type="CDD" id="cd00515">
    <property type="entry name" value="HAM1"/>
    <property type="match status" value="1"/>
</dbReference>
<evidence type="ECO:0000256" key="5">
    <source>
        <dbReference type="ARBA" id="ARBA00022801"/>
    </source>
</evidence>
<comment type="cofactor">
    <cofactor evidence="10">
        <name>Mg(2+)</name>
        <dbReference type="ChEBI" id="CHEBI:18420"/>
    </cofactor>
    <text evidence="10">Binds 1 Mg(2+) ion per subunit.</text>
</comment>
<evidence type="ECO:0000256" key="10">
    <source>
        <dbReference type="HAMAP-Rule" id="MF_01405"/>
    </source>
</evidence>
<gene>
    <name evidence="12" type="ORF">SAMN05421540_1123</name>
</gene>
<dbReference type="Proteomes" id="UP000198820">
    <property type="component" value="Unassembled WGS sequence"/>
</dbReference>
<dbReference type="InterPro" id="IPR002637">
    <property type="entry name" value="RdgB/HAM1"/>
</dbReference>
<dbReference type="EC" id="3.6.1.66" evidence="10"/>
<dbReference type="FunFam" id="3.90.950.10:FF:000001">
    <property type="entry name" value="dITP/XTP pyrophosphatase"/>
    <property type="match status" value="1"/>
</dbReference>
<keyword evidence="5 10" id="KW-0378">Hydrolase</keyword>
<keyword evidence="3 10" id="KW-0479">Metal-binding</keyword>
<feature type="active site" description="Proton acceptor" evidence="10">
    <location>
        <position position="68"/>
    </location>
</feature>
<keyword evidence="6 10" id="KW-0460">Magnesium</keyword>
<dbReference type="InterPro" id="IPR029001">
    <property type="entry name" value="ITPase-like_fam"/>
</dbReference>
<feature type="binding site" evidence="10">
    <location>
        <begin position="148"/>
        <end position="151"/>
    </location>
    <ligand>
        <name>substrate</name>
    </ligand>
</feature>
<comment type="catalytic activity">
    <reaction evidence="9 10">
        <text>XTP + H2O = XMP + diphosphate + H(+)</text>
        <dbReference type="Rhea" id="RHEA:28610"/>
        <dbReference type="ChEBI" id="CHEBI:15377"/>
        <dbReference type="ChEBI" id="CHEBI:15378"/>
        <dbReference type="ChEBI" id="CHEBI:33019"/>
        <dbReference type="ChEBI" id="CHEBI:57464"/>
        <dbReference type="ChEBI" id="CHEBI:61314"/>
        <dbReference type="EC" id="3.6.1.66"/>
    </reaction>
</comment>
<feature type="binding site" evidence="10">
    <location>
        <begin position="7"/>
        <end position="12"/>
    </location>
    <ligand>
        <name>substrate</name>
    </ligand>
</feature>
<dbReference type="GO" id="GO:0009146">
    <property type="term" value="P:purine nucleoside triphosphate catabolic process"/>
    <property type="evidence" value="ECO:0007669"/>
    <property type="project" value="UniProtKB-UniRule"/>
</dbReference>
<reference evidence="12 13" key="1">
    <citation type="submission" date="2016-10" db="EMBL/GenBank/DDBJ databases">
        <authorList>
            <person name="de Groot N.N."/>
        </authorList>
    </citation>
    <scope>NUCLEOTIDE SEQUENCE [LARGE SCALE GENOMIC DNA]</scope>
    <source>
        <strain evidence="12 13">DSM 23581</strain>
    </source>
</reference>
<evidence type="ECO:0000256" key="7">
    <source>
        <dbReference type="ARBA" id="ARBA00023080"/>
    </source>
</evidence>
<evidence type="ECO:0000256" key="4">
    <source>
        <dbReference type="ARBA" id="ARBA00022741"/>
    </source>
</evidence>
<organism evidence="12 13">
    <name type="scientific">Psychroflexus halocasei</name>
    <dbReference type="NCBI Taxonomy" id="908615"/>
    <lineage>
        <taxon>Bacteria</taxon>
        <taxon>Pseudomonadati</taxon>
        <taxon>Bacteroidota</taxon>
        <taxon>Flavobacteriia</taxon>
        <taxon>Flavobacteriales</taxon>
        <taxon>Flavobacteriaceae</taxon>
        <taxon>Psychroflexus</taxon>
    </lineage>
</organism>
<dbReference type="GO" id="GO:0036220">
    <property type="term" value="F:ITP diphosphatase activity"/>
    <property type="evidence" value="ECO:0007669"/>
    <property type="project" value="UniProtKB-UniRule"/>
</dbReference>
<dbReference type="RefSeq" id="WP_093245620.1">
    <property type="nucleotide sequence ID" value="NZ_FNQF01000012.1"/>
</dbReference>
<feature type="binding site" evidence="10">
    <location>
        <position position="68"/>
    </location>
    <ligand>
        <name>Mg(2+)</name>
        <dbReference type="ChEBI" id="CHEBI:18420"/>
    </ligand>
</feature>
<feature type="binding site" evidence="10">
    <location>
        <position position="171"/>
    </location>
    <ligand>
        <name>substrate</name>
    </ligand>
</feature>
<protein>
    <recommendedName>
        <fullName evidence="10">dITP/XTP pyrophosphatase</fullName>
        <ecNumber evidence="10">3.6.1.66</ecNumber>
    </recommendedName>
    <alternativeName>
        <fullName evidence="10">Non-canonical purine NTP pyrophosphatase</fullName>
    </alternativeName>
    <alternativeName>
        <fullName evidence="10">Non-standard purine NTP pyrophosphatase</fullName>
    </alternativeName>
    <alternativeName>
        <fullName evidence="10">Nucleoside-triphosphate diphosphatase</fullName>
    </alternativeName>
    <alternativeName>
        <fullName evidence="10">Nucleoside-triphosphate pyrophosphatase</fullName>
        <shortName evidence="10">NTPase</shortName>
    </alternativeName>
</protein>
<dbReference type="STRING" id="908615.SAMN05421540_1123"/>
<dbReference type="PANTHER" id="PTHR11067:SF9">
    <property type="entry name" value="INOSINE TRIPHOSPHATE PYROPHOSPHATASE"/>
    <property type="match status" value="1"/>
</dbReference>
<evidence type="ECO:0000256" key="9">
    <source>
        <dbReference type="ARBA" id="ARBA00052017"/>
    </source>
</evidence>
<dbReference type="HAMAP" id="MF_01405">
    <property type="entry name" value="Non_canon_purine_NTPase"/>
    <property type="match status" value="1"/>
</dbReference>
<dbReference type="SUPFAM" id="SSF52972">
    <property type="entry name" value="ITPase-like"/>
    <property type="match status" value="1"/>
</dbReference>
<dbReference type="AlphaFoldDB" id="A0A1H4DK34"/>
<evidence type="ECO:0000313" key="13">
    <source>
        <dbReference type="Proteomes" id="UP000198820"/>
    </source>
</evidence>
<sequence length="188" mass="21152">MKLIFATHNANKLKEVSEMMPEQYELVSLTDLGYHDDIEETSDTIEGNAQIKAETIAKHFGMPCFADDTGLEVDALNGEPGVRSARYASEEKSDEANRQKLLKELNSKNNRKAHFKTVICFVNNGEITNFKGICKGEILEQERGEGGFGYDALFQPDNYEQSFAEMSSELKNTISHRALAFQKFIKSL</sequence>
<keyword evidence="7 10" id="KW-0546">Nucleotide metabolism</keyword>
<feature type="binding site" evidence="10">
    <location>
        <position position="39"/>
    </location>
    <ligand>
        <name>Mg(2+)</name>
        <dbReference type="ChEBI" id="CHEBI:18420"/>
    </ligand>
</feature>
<feature type="binding site" evidence="10">
    <location>
        <begin position="176"/>
        <end position="177"/>
    </location>
    <ligand>
        <name>substrate</name>
    </ligand>
</feature>
<name>A0A1H4DK34_9FLAO</name>
<dbReference type="NCBIfam" id="NF011398">
    <property type="entry name" value="PRK14823.1"/>
    <property type="match status" value="1"/>
</dbReference>
<dbReference type="Pfam" id="PF01725">
    <property type="entry name" value="Ham1p_like"/>
    <property type="match status" value="1"/>
</dbReference>
<dbReference type="EMBL" id="FNQF01000012">
    <property type="protein sequence ID" value="SEA73074.1"/>
    <property type="molecule type" value="Genomic_DNA"/>
</dbReference>
<proteinExistence type="inferred from homology"/>